<accession>A0A2S0Q7X2</accession>
<evidence type="ECO:0000313" key="3">
    <source>
        <dbReference type="Proteomes" id="UP000244056"/>
    </source>
</evidence>
<reference evidence="2 3" key="1">
    <citation type="submission" date="2017-03" db="EMBL/GenBank/DDBJ databases">
        <title>Comparative genomics of the toxic Baltic Sea cyanobacteria Nodularia spumigena UHCC 0039 and its response on varying salinity.</title>
        <authorList>
            <person name="Teikari J.E."/>
        </authorList>
    </citation>
    <scope>NUCLEOTIDE SEQUENCE [LARGE SCALE GENOMIC DNA]</scope>
    <source>
        <strain evidence="2 3">UHCC 0039</strain>
    </source>
</reference>
<organism evidence="2 3">
    <name type="scientific">Nodularia spumigena UHCC 0039</name>
    <dbReference type="NCBI Taxonomy" id="1914872"/>
    <lineage>
        <taxon>Bacteria</taxon>
        <taxon>Bacillati</taxon>
        <taxon>Cyanobacteriota</taxon>
        <taxon>Cyanophyceae</taxon>
        <taxon>Nostocales</taxon>
        <taxon>Nodulariaceae</taxon>
        <taxon>Nodularia</taxon>
    </lineage>
</organism>
<feature type="signal peptide" evidence="1">
    <location>
        <begin position="1"/>
        <end position="28"/>
    </location>
</feature>
<dbReference type="KEGG" id="nsp:BMF81_02225"/>
<feature type="chain" id="PRO_5015713810" description="PEP-CTERM protein-sorting domain-containing protein" evidence="1">
    <location>
        <begin position="29"/>
        <end position="202"/>
    </location>
</feature>
<sequence>MTTTTFLKNLAMATTGATFMLLGSVASAQAITIGGIEYTLGEQIFATGGNVEATILEGNPNTSFISELRLFSSLDPNGAFTPIGTNKEVGKTVNLGIFPSGQELFFGIYVPNNDQTYFLGSADRNPDNIIHAGLATIKLGVINATFEDDQNGGDLSYDDVQLQVNGAISTNPQSIPEPNTVLGVLFAGGVGISKLKFSKKAC</sequence>
<name>A0A2S0Q7X2_NODSP</name>
<dbReference type="GeneID" id="78017547"/>
<proteinExistence type="predicted"/>
<keyword evidence="1" id="KW-0732">Signal</keyword>
<dbReference type="AlphaFoldDB" id="A0A2S0Q7X2"/>
<protein>
    <recommendedName>
        <fullName evidence="4">PEP-CTERM protein-sorting domain-containing protein</fullName>
    </recommendedName>
</protein>
<evidence type="ECO:0008006" key="4">
    <source>
        <dbReference type="Google" id="ProtNLM"/>
    </source>
</evidence>
<dbReference type="EMBL" id="CP020114">
    <property type="protein sequence ID" value="AVZ30549.1"/>
    <property type="molecule type" value="Genomic_DNA"/>
</dbReference>
<evidence type="ECO:0000256" key="1">
    <source>
        <dbReference type="SAM" id="SignalP"/>
    </source>
</evidence>
<evidence type="ECO:0000313" key="2">
    <source>
        <dbReference type="EMBL" id="AVZ30549.1"/>
    </source>
</evidence>
<dbReference type="RefSeq" id="WP_006195628.1">
    <property type="nucleotide sequence ID" value="NZ_CAWNZE010000001.1"/>
</dbReference>
<dbReference type="Proteomes" id="UP000244056">
    <property type="component" value="Chromosome"/>
</dbReference>
<gene>
    <name evidence="2" type="ORF">BMF81_02225</name>
</gene>